<keyword evidence="1" id="KW-1133">Transmembrane helix</keyword>
<sequence>MIAGIALVIHGEVLGVALLLVSCVTFLISRSIGYIVSISSDGILSRNIYGTTILKLDNIKSITFSSYSFCPEMTHMNIYTKSGLRYYGGMVKIEYAKKEIGNLDHVKRVASTFSEFKYIRL</sequence>
<name>A0A7J0BLT0_9BACT</name>
<keyword evidence="1" id="KW-0812">Transmembrane</keyword>
<dbReference type="AlphaFoldDB" id="A0A7J0BLT0"/>
<evidence type="ECO:0000256" key="1">
    <source>
        <dbReference type="SAM" id="Phobius"/>
    </source>
</evidence>
<keyword evidence="1" id="KW-0472">Membrane</keyword>
<reference evidence="2 3" key="1">
    <citation type="submission" date="2020-05" db="EMBL/GenBank/DDBJ databases">
        <title>Draft genome sequence of Desulfovibrio sp. strain HN2T.</title>
        <authorList>
            <person name="Ueno A."/>
            <person name="Tamazawa S."/>
            <person name="Tamamura S."/>
            <person name="Murakami T."/>
            <person name="Kiyama T."/>
            <person name="Inomata H."/>
            <person name="Amano Y."/>
            <person name="Miyakawa K."/>
            <person name="Tamaki H."/>
            <person name="Naganuma T."/>
            <person name="Kaneko K."/>
        </authorList>
    </citation>
    <scope>NUCLEOTIDE SEQUENCE [LARGE SCALE GENOMIC DNA]</scope>
    <source>
        <strain evidence="2 3">HN2</strain>
    </source>
</reference>
<dbReference type="EMBL" id="BLVO01000016">
    <property type="protein sequence ID" value="GFM34599.1"/>
    <property type="molecule type" value="Genomic_DNA"/>
</dbReference>
<accession>A0A7J0BLT0</accession>
<comment type="caution">
    <text evidence="2">The sequence shown here is derived from an EMBL/GenBank/DDBJ whole genome shotgun (WGS) entry which is preliminary data.</text>
</comment>
<dbReference type="Proteomes" id="UP000503840">
    <property type="component" value="Unassembled WGS sequence"/>
</dbReference>
<protein>
    <submittedName>
        <fullName evidence="2">Uncharacterized protein</fullName>
    </submittedName>
</protein>
<feature type="transmembrane region" description="Helical" evidence="1">
    <location>
        <begin position="6"/>
        <end position="28"/>
    </location>
</feature>
<gene>
    <name evidence="2" type="ORF">DSM101010T_29640</name>
</gene>
<evidence type="ECO:0000313" key="2">
    <source>
        <dbReference type="EMBL" id="GFM34599.1"/>
    </source>
</evidence>
<proteinExistence type="predicted"/>
<keyword evidence="3" id="KW-1185">Reference proteome</keyword>
<evidence type="ECO:0000313" key="3">
    <source>
        <dbReference type="Proteomes" id="UP000503840"/>
    </source>
</evidence>
<organism evidence="2 3">
    <name type="scientific">Desulfovibrio subterraneus</name>
    <dbReference type="NCBI Taxonomy" id="2718620"/>
    <lineage>
        <taxon>Bacteria</taxon>
        <taxon>Pseudomonadati</taxon>
        <taxon>Thermodesulfobacteriota</taxon>
        <taxon>Desulfovibrionia</taxon>
        <taxon>Desulfovibrionales</taxon>
        <taxon>Desulfovibrionaceae</taxon>
        <taxon>Desulfovibrio</taxon>
    </lineage>
</organism>